<dbReference type="OrthoDB" id="748129at2759"/>
<dbReference type="Gramene" id="CDO98625">
    <property type="protein sequence ID" value="CDO98625"/>
    <property type="gene ID" value="GSCOC_T00022783001"/>
</dbReference>
<dbReference type="Gene3D" id="2.40.160.200">
    <property type="entry name" value="LURP1-related"/>
    <property type="match status" value="1"/>
</dbReference>
<keyword evidence="3" id="KW-1185">Reference proteome</keyword>
<comment type="similarity">
    <text evidence="1">Belongs to the LOR family.</text>
</comment>
<dbReference type="AlphaFoldDB" id="A0A068TQM5"/>
<evidence type="ECO:0000313" key="3">
    <source>
        <dbReference type="Proteomes" id="UP000295252"/>
    </source>
</evidence>
<dbReference type="PANTHER" id="PTHR31087:SF22">
    <property type="entry name" value="PROTEIN LURP-ONE-RELATED 8"/>
    <property type="match status" value="1"/>
</dbReference>
<sequence length="233" mass="25631">MTRVFPNATSFKEVDQPNQPLAIDHGGNLDGGPVVLTVWKKSLLFNCDGFTVFDAEGNLVFRVDNYMSGAKGEIVLMDASGKSLLTIRRKRLSIADNWLVFAGEEAVNPRFSVRKQVNFLNSRSLAQVSCLSCCDSGSPSSPCSSSSPKKKLVYEIEGSYKQRCCAVYDDKRRRVAEIKRKEAVGGLVFGLDVFRLIVLHEPGSRIESAVAMALVIVLEQMFGSSSYSPRALH</sequence>
<evidence type="ECO:0008006" key="4">
    <source>
        <dbReference type="Google" id="ProtNLM"/>
    </source>
</evidence>
<dbReference type="STRING" id="49390.A0A068TQM5"/>
<dbReference type="PhylomeDB" id="A0A068TQM5"/>
<dbReference type="SUPFAM" id="SSF54518">
    <property type="entry name" value="Tubby C-terminal domain-like"/>
    <property type="match status" value="1"/>
</dbReference>
<reference evidence="3" key="1">
    <citation type="journal article" date="2014" name="Science">
        <title>The coffee genome provides insight into the convergent evolution of caffeine biosynthesis.</title>
        <authorList>
            <person name="Denoeud F."/>
            <person name="Carretero-Paulet L."/>
            <person name="Dereeper A."/>
            <person name="Droc G."/>
            <person name="Guyot R."/>
            <person name="Pietrella M."/>
            <person name="Zheng C."/>
            <person name="Alberti A."/>
            <person name="Anthony F."/>
            <person name="Aprea G."/>
            <person name="Aury J.M."/>
            <person name="Bento P."/>
            <person name="Bernard M."/>
            <person name="Bocs S."/>
            <person name="Campa C."/>
            <person name="Cenci A."/>
            <person name="Combes M.C."/>
            <person name="Crouzillat D."/>
            <person name="Da Silva C."/>
            <person name="Daddiego L."/>
            <person name="De Bellis F."/>
            <person name="Dussert S."/>
            <person name="Garsmeur O."/>
            <person name="Gayraud T."/>
            <person name="Guignon V."/>
            <person name="Jahn K."/>
            <person name="Jamilloux V."/>
            <person name="Joet T."/>
            <person name="Labadie K."/>
            <person name="Lan T."/>
            <person name="Leclercq J."/>
            <person name="Lepelley M."/>
            <person name="Leroy T."/>
            <person name="Li L.T."/>
            <person name="Librado P."/>
            <person name="Lopez L."/>
            <person name="Munoz A."/>
            <person name="Noel B."/>
            <person name="Pallavicini A."/>
            <person name="Perrotta G."/>
            <person name="Poncet V."/>
            <person name="Pot D."/>
            <person name="Priyono X."/>
            <person name="Rigoreau M."/>
            <person name="Rouard M."/>
            <person name="Rozas J."/>
            <person name="Tranchant-Dubreuil C."/>
            <person name="VanBuren R."/>
            <person name="Zhang Q."/>
            <person name="Andrade A.C."/>
            <person name="Argout X."/>
            <person name="Bertrand B."/>
            <person name="de Kochko A."/>
            <person name="Graziosi G."/>
            <person name="Henry R.J."/>
            <person name="Jayarama X."/>
            <person name="Ming R."/>
            <person name="Nagai C."/>
            <person name="Rounsley S."/>
            <person name="Sankoff D."/>
            <person name="Giuliano G."/>
            <person name="Albert V.A."/>
            <person name="Wincker P."/>
            <person name="Lashermes P."/>
        </authorList>
    </citation>
    <scope>NUCLEOTIDE SEQUENCE [LARGE SCALE GENOMIC DNA]</scope>
    <source>
        <strain evidence="3">cv. DH200-94</strain>
    </source>
</reference>
<evidence type="ECO:0000313" key="2">
    <source>
        <dbReference type="EMBL" id="CDO98625.1"/>
    </source>
</evidence>
<proteinExistence type="inferred from homology"/>
<name>A0A068TQM5_COFCA</name>
<organism evidence="2 3">
    <name type="scientific">Coffea canephora</name>
    <name type="common">Robusta coffee</name>
    <dbReference type="NCBI Taxonomy" id="49390"/>
    <lineage>
        <taxon>Eukaryota</taxon>
        <taxon>Viridiplantae</taxon>
        <taxon>Streptophyta</taxon>
        <taxon>Embryophyta</taxon>
        <taxon>Tracheophyta</taxon>
        <taxon>Spermatophyta</taxon>
        <taxon>Magnoliopsida</taxon>
        <taxon>eudicotyledons</taxon>
        <taxon>Gunneridae</taxon>
        <taxon>Pentapetalae</taxon>
        <taxon>asterids</taxon>
        <taxon>lamiids</taxon>
        <taxon>Gentianales</taxon>
        <taxon>Rubiaceae</taxon>
        <taxon>Ixoroideae</taxon>
        <taxon>Gardenieae complex</taxon>
        <taxon>Bertiereae - Coffeeae clade</taxon>
        <taxon>Coffeeae</taxon>
        <taxon>Coffea</taxon>
    </lineage>
</organism>
<dbReference type="PANTHER" id="PTHR31087">
    <property type="match status" value="1"/>
</dbReference>
<dbReference type="InterPro" id="IPR038595">
    <property type="entry name" value="LOR_sf"/>
</dbReference>
<dbReference type="Pfam" id="PF04525">
    <property type="entry name" value="LOR"/>
    <property type="match status" value="1"/>
</dbReference>
<dbReference type="InterPro" id="IPR007612">
    <property type="entry name" value="LOR"/>
</dbReference>
<dbReference type="EMBL" id="HG739086">
    <property type="protein sequence ID" value="CDO98625.1"/>
    <property type="molecule type" value="Genomic_DNA"/>
</dbReference>
<evidence type="ECO:0000256" key="1">
    <source>
        <dbReference type="ARBA" id="ARBA00005437"/>
    </source>
</evidence>
<gene>
    <name evidence="2" type="ORF">GSCOC_T00022783001</name>
</gene>
<protein>
    <recommendedName>
        <fullName evidence="4">Protein LURP-one-related 8</fullName>
    </recommendedName>
</protein>
<dbReference type="FunCoup" id="A0A068TQM5">
    <property type="interactions" value="1"/>
</dbReference>
<dbReference type="OMA" id="YDHKRRP"/>
<dbReference type="InParanoid" id="A0A068TQM5"/>
<dbReference type="InterPro" id="IPR025659">
    <property type="entry name" value="Tubby-like_C"/>
</dbReference>
<accession>A0A068TQM5</accession>
<dbReference type="Proteomes" id="UP000295252">
    <property type="component" value="Chromosome VI"/>
</dbReference>